<dbReference type="AlphaFoldDB" id="A0A8B5W2F9"/>
<accession>A0A8B5W2F9</accession>
<organism evidence="1 2">
    <name type="scientific">Enterococcus avium</name>
    <name type="common">Streptococcus avium</name>
    <dbReference type="NCBI Taxonomy" id="33945"/>
    <lineage>
        <taxon>Bacteria</taxon>
        <taxon>Bacillati</taxon>
        <taxon>Bacillota</taxon>
        <taxon>Bacilli</taxon>
        <taxon>Lactobacillales</taxon>
        <taxon>Enterococcaceae</taxon>
        <taxon>Enterococcus</taxon>
    </lineage>
</organism>
<dbReference type="RefSeq" id="WP_142482328.1">
    <property type="nucleotide sequence ID" value="NZ_JARPWD010000118.1"/>
</dbReference>
<evidence type="ECO:0000313" key="1">
    <source>
        <dbReference type="EMBL" id="TRZ34445.1"/>
    </source>
</evidence>
<comment type="caution">
    <text evidence="1">The sequence shown here is derived from an EMBL/GenBank/DDBJ whole genome shotgun (WGS) entry which is preliminary data.</text>
</comment>
<proteinExistence type="predicted"/>
<dbReference type="EMBL" id="PDXQ01000001">
    <property type="protein sequence ID" value="TRZ34445.1"/>
    <property type="molecule type" value="Genomic_DNA"/>
</dbReference>
<reference evidence="1 2" key="1">
    <citation type="submission" date="2017-10" db="EMBL/GenBank/DDBJ databases">
        <title>FDA dAtabase for Regulatory Grade micrObial Sequences (FDA-ARGOS): Supporting development and validation of Infectious Disease Dx tests.</title>
        <authorList>
            <person name="Campos J."/>
            <person name="Goldberg B."/>
            <person name="Tallon L.J."/>
            <person name="Sadzewicz L."/>
            <person name="Sengamalay N."/>
            <person name="Ott S."/>
            <person name="Godinez A."/>
            <person name="Nagaraj S."/>
            <person name="Vyas G."/>
            <person name="Aluvathingal J."/>
            <person name="Nadendla S."/>
            <person name="Geyer C."/>
            <person name="Nandy P."/>
            <person name="Hobson J."/>
            <person name="Sichtig H."/>
        </authorList>
    </citation>
    <scope>NUCLEOTIDE SEQUENCE [LARGE SCALE GENOMIC DNA]</scope>
    <source>
        <strain evidence="1 2">FDAARGOS_185</strain>
    </source>
</reference>
<gene>
    <name evidence="1" type="ORF">AUF17_10270</name>
</gene>
<evidence type="ECO:0000313" key="2">
    <source>
        <dbReference type="Proteomes" id="UP000316316"/>
    </source>
</evidence>
<sequence length="60" mass="6805">MKEKQEVVAIKLEGQPQEKRALPAKIGIKIKAEMHDIFIYNGASQYLVQTVLKELIAHDT</sequence>
<name>A0A8B5W2F9_ENTAV</name>
<dbReference type="Proteomes" id="UP000316316">
    <property type="component" value="Unassembled WGS sequence"/>
</dbReference>
<protein>
    <submittedName>
        <fullName evidence="1">Uncharacterized protein</fullName>
    </submittedName>
</protein>